<accession>A0A0B2NZM7</accession>
<feature type="transmembrane region" description="Helical" evidence="10">
    <location>
        <begin position="80"/>
        <end position="109"/>
    </location>
</feature>
<dbReference type="AlphaFoldDB" id="A0A0B2NZM7"/>
<evidence type="ECO:0000313" key="13">
    <source>
        <dbReference type="EMBL" id="RZB86176.1"/>
    </source>
</evidence>
<dbReference type="InterPro" id="IPR044173">
    <property type="entry name" value="CASPL"/>
</dbReference>
<name>A0A0B2NZM7_GLYSO</name>
<evidence type="ECO:0000256" key="4">
    <source>
        <dbReference type="ARBA" id="ARBA00022475"/>
    </source>
</evidence>
<comment type="function">
    <text evidence="9">Regulates membrane-cell wall junctions and localized cell wall deposition. Required for establishment of the Casparian strip membrane domain (CSD) and the subsequent formation of Casparian strips, a cell wall modification of the root endodermis that determines an apoplastic barrier between the intraorganismal apoplasm and the extraorganismal apoplasm and prevents lateral diffusion.</text>
</comment>
<evidence type="ECO:0000256" key="9">
    <source>
        <dbReference type="ARBA" id="ARBA00025302"/>
    </source>
</evidence>
<dbReference type="EMBL" id="QZWG01000010">
    <property type="protein sequence ID" value="RZB86176.1"/>
    <property type="molecule type" value="Genomic_DNA"/>
</dbReference>
<keyword evidence="7 10" id="KW-0472">Membrane</keyword>
<gene>
    <name evidence="13" type="ORF">D0Y65_026297</name>
    <name evidence="12" type="ORF">glysoja_043556</name>
</gene>
<organism evidence="12">
    <name type="scientific">Glycine soja</name>
    <name type="common">Wild soybean</name>
    <dbReference type="NCBI Taxonomy" id="3848"/>
    <lineage>
        <taxon>Eukaryota</taxon>
        <taxon>Viridiplantae</taxon>
        <taxon>Streptophyta</taxon>
        <taxon>Embryophyta</taxon>
        <taxon>Tracheophyta</taxon>
        <taxon>Spermatophyta</taxon>
        <taxon>Magnoliopsida</taxon>
        <taxon>eudicotyledons</taxon>
        <taxon>Gunneridae</taxon>
        <taxon>Pentapetalae</taxon>
        <taxon>rosids</taxon>
        <taxon>fabids</taxon>
        <taxon>Fabales</taxon>
        <taxon>Fabaceae</taxon>
        <taxon>Papilionoideae</taxon>
        <taxon>50 kb inversion clade</taxon>
        <taxon>NPAAA clade</taxon>
        <taxon>indigoferoid/millettioid clade</taxon>
        <taxon>Phaseoleae</taxon>
        <taxon>Glycine</taxon>
        <taxon>Glycine subgen. Soja</taxon>
    </lineage>
</organism>
<keyword evidence="5 10" id="KW-0812">Transmembrane</keyword>
<feature type="transmembrane region" description="Helical" evidence="10">
    <location>
        <begin position="40"/>
        <end position="60"/>
    </location>
</feature>
<evidence type="ECO:0000256" key="5">
    <source>
        <dbReference type="ARBA" id="ARBA00022692"/>
    </source>
</evidence>
<proteinExistence type="inferred from homology"/>
<comment type="similarity">
    <text evidence="2 10">Belongs to the Casparian strip membrane proteins (CASP) family.</text>
</comment>
<dbReference type="Gramene" id="XM_028327338.1">
    <property type="protein sequence ID" value="XP_028183139.1"/>
    <property type="gene ID" value="LOC114370047"/>
</dbReference>
<dbReference type="PANTHER" id="PTHR36488:SF11">
    <property type="entry name" value="CASP-LIKE PROTEIN"/>
    <property type="match status" value="1"/>
</dbReference>
<evidence type="ECO:0000313" key="14">
    <source>
        <dbReference type="Proteomes" id="UP000289340"/>
    </source>
</evidence>
<dbReference type="EMBL" id="KN670225">
    <property type="protein sequence ID" value="KHN02601.1"/>
    <property type="molecule type" value="Genomic_DNA"/>
</dbReference>
<comment type="subcellular location">
    <subcellularLocation>
        <location evidence="1 10">Cell membrane</location>
        <topology evidence="1 10">Multi-pass membrane protein</topology>
    </subcellularLocation>
</comment>
<feature type="transmembrane region" description="Helical" evidence="10">
    <location>
        <begin position="170"/>
        <end position="193"/>
    </location>
</feature>
<dbReference type="Proteomes" id="UP000289340">
    <property type="component" value="Chromosome 10"/>
</dbReference>
<reference evidence="12" key="1">
    <citation type="submission" date="2014-07" db="EMBL/GenBank/DDBJ databases">
        <title>Identification of a novel salt tolerance gene in wild soybean by whole-genome sequencing.</title>
        <authorList>
            <person name="Lam H.-M."/>
            <person name="Qi X."/>
            <person name="Li M.-W."/>
            <person name="Liu X."/>
            <person name="Xie M."/>
            <person name="Ni M."/>
            <person name="Xu X."/>
        </authorList>
    </citation>
    <scope>NUCLEOTIDE SEQUENCE [LARGE SCALE GENOMIC DNA]</scope>
    <source>
        <tissue evidence="12">Root</tissue>
    </source>
</reference>
<evidence type="ECO:0000256" key="10">
    <source>
        <dbReference type="RuleBase" id="RU361233"/>
    </source>
</evidence>
<dbReference type="GO" id="GO:0005886">
    <property type="term" value="C:plasma membrane"/>
    <property type="evidence" value="ECO:0007669"/>
    <property type="project" value="UniProtKB-SubCell"/>
</dbReference>
<evidence type="ECO:0000256" key="2">
    <source>
        <dbReference type="ARBA" id="ARBA00007651"/>
    </source>
</evidence>
<keyword evidence="14" id="KW-1185">Reference proteome</keyword>
<protein>
    <recommendedName>
        <fullName evidence="10">CASP-like protein</fullName>
    </recommendedName>
</protein>
<feature type="domain" description="Casparian strip membrane protein" evidence="11">
    <location>
        <begin position="33"/>
        <end position="180"/>
    </location>
</feature>
<evidence type="ECO:0000256" key="3">
    <source>
        <dbReference type="ARBA" id="ARBA00011489"/>
    </source>
</evidence>
<keyword evidence="6 10" id="KW-1133">Transmembrane helix</keyword>
<dbReference type="InterPro" id="IPR006459">
    <property type="entry name" value="CASP/CASPL"/>
</dbReference>
<evidence type="ECO:0000256" key="7">
    <source>
        <dbReference type="ARBA" id="ARBA00023136"/>
    </source>
</evidence>
<sequence length="196" mass="20432">MSTTIEIPESSTKVAKGKGVVVVAPARPGGWKKGVAIMDFILRLGAIAAALGAAATMGTSDQTLPFFTQFFQFEASYDSFTTFQFFVITMALVGGYLVLSLPFSIVAIVRPHAVGPRLSLIILDTVFLTLATAGGASAAAIVYLAHNGDQDTNWLAICNQFGDFCAQTSAAVVSSLVAVLVLVLLIVMSALAIGKP</sequence>
<feature type="transmembrane region" description="Helical" evidence="10">
    <location>
        <begin position="121"/>
        <end position="145"/>
    </location>
</feature>
<evidence type="ECO:0000259" key="11">
    <source>
        <dbReference type="Pfam" id="PF04535"/>
    </source>
</evidence>
<dbReference type="Pfam" id="PF04535">
    <property type="entry name" value="CASP_dom"/>
    <property type="match status" value="1"/>
</dbReference>
<dbReference type="InterPro" id="IPR006702">
    <property type="entry name" value="CASP_dom"/>
</dbReference>
<evidence type="ECO:0000256" key="1">
    <source>
        <dbReference type="ARBA" id="ARBA00004651"/>
    </source>
</evidence>
<comment type="subunit">
    <text evidence="3 10">Homodimer and heterodimers.</text>
</comment>
<keyword evidence="8" id="KW-0961">Cell wall biogenesis/degradation</keyword>
<reference evidence="13 14" key="2">
    <citation type="submission" date="2018-09" db="EMBL/GenBank/DDBJ databases">
        <title>A high-quality reference genome of wild soybean provides a powerful tool to mine soybean genomes.</title>
        <authorList>
            <person name="Xie M."/>
            <person name="Chung C.Y.L."/>
            <person name="Li M.-W."/>
            <person name="Wong F.-L."/>
            <person name="Chan T.-F."/>
            <person name="Lam H.-M."/>
        </authorList>
    </citation>
    <scope>NUCLEOTIDE SEQUENCE [LARGE SCALE GENOMIC DNA]</scope>
    <source>
        <strain evidence="14">cv. W05</strain>
        <tissue evidence="13">Hypocotyl of etiolated seedlings</tissue>
    </source>
</reference>
<dbReference type="NCBIfam" id="TIGR01569">
    <property type="entry name" value="A_tha_TIGR01569"/>
    <property type="match status" value="1"/>
</dbReference>
<dbReference type="GO" id="GO:0071555">
    <property type="term" value="P:cell wall organization"/>
    <property type="evidence" value="ECO:0007669"/>
    <property type="project" value="UniProtKB-KW"/>
</dbReference>
<evidence type="ECO:0000256" key="8">
    <source>
        <dbReference type="ARBA" id="ARBA00023316"/>
    </source>
</evidence>
<keyword evidence="4 10" id="KW-1003">Cell membrane</keyword>
<evidence type="ECO:0000313" key="12">
    <source>
        <dbReference type="EMBL" id="KHN02601.1"/>
    </source>
</evidence>
<dbReference type="PANTHER" id="PTHR36488">
    <property type="entry name" value="CASP-LIKE PROTEIN 1U1"/>
    <property type="match status" value="1"/>
</dbReference>
<dbReference type="Proteomes" id="UP000053555">
    <property type="component" value="Unassembled WGS sequence"/>
</dbReference>
<evidence type="ECO:0000256" key="6">
    <source>
        <dbReference type="ARBA" id="ARBA00022989"/>
    </source>
</evidence>